<evidence type="ECO:0000256" key="1">
    <source>
        <dbReference type="ARBA" id="ARBA00004711"/>
    </source>
</evidence>
<dbReference type="UniPathway" id="UPA00335"/>
<evidence type="ECO:0000256" key="9">
    <source>
        <dbReference type="PROSITE-ProRule" id="PRU00520"/>
    </source>
</evidence>
<keyword evidence="3" id="KW-0436">Ligase</keyword>
<dbReference type="Gene3D" id="3.30.110.120">
    <property type="match status" value="1"/>
</dbReference>
<proteinExistence type="inferred from homology"/>
<dbReference type="PROSITE" id="PS51160">
    <property type="entry name" value="ACYLPHOSPHATASE_3"/>
    <property type="match status" value="1"/>
</dbReference>
<gene>
    <name evidence="12" type="ORF">B7O98_00180</name>
</gene>
<dbReference type="Pfam" id="PF07503">
    <property type="entry name" value="zf-HYPF"/>
    <property type="match status" value="2"/>
</dbReference>
<dbReference type="Pfam" id="PF22521">
    <property type="entry name" value="HypF_C_2"/>
    <property type="match status" value="1"/>
</dbReference>
<keyword evidence="6" id="KW-0862">Zinc</keyword>
<dbReference type="GO" id="GO:0008270">
    <property type="term" value="F:zinc ion binding"/>
    <property type="evidence" value="ECO:0007669"/>
    <property type="project" value="UniProtKB-KW"/>
</dbReference>
<dbReference type="InterPro" id="IPR036046">
    <property type="entry name" value="Acylphosphatase-like_dom_sf"/>
</dbReference>
<dbReference type="InterPro" id="IPR006070">
    <property type="entry name" value="Sua5-like_dom"/>
</dbReference>
<dbReference type="EMBL" id="NBVN01000001">
    <property type="protein sequence ID" value="PUA33877.1"/>
    <property type="molecule type" value="Genomic_DNA"/>
</dbReference>
<name>A0A2R7Y900_9CREN</name>
<dbReference type="AlphaFoldDB" id="A0A2R7Y900"/>
<evidence type="ECO:0000313" key="12">
    <source>
        <dbReference type="EMBL" id="PUA33877.1"/>
    </source>
</evidence>
<evidence type="ECO:0000259" key="11">
    <source>
        <dbReference type="PROSITE" id="PS51163"/>
    </source>
</evidence>
<dbReference type="Proteomes" id="UP000244093">
    <property type="component" value="Unassembled WGS sequence"/>
</dbReference>
<dbReference type="GO" id="GO:0016874">
    <property type="term" value="F:ligase activity"/>
    <property type="evidence" value="ECO:0007669"/>
    <property type="project" value="UniProtKB-UniRule"/>
</dbReference>
<dbReference type="InterPro" id="IPR017968">
    <property type="entry name" value="Acylphosphatase_CS"/>
</dbReference>
<dbReference type="InterPro" id="IPR041440">
    <property type="entry name" value="HypF_C"/>
</dbReference>
<dbReference type="Gene3D" id="3.30.420.40">
    <property type="match status" value="1"/>
</dbReference>
<evidence type="ECO:0000256" key="4">
    <source>
        <dbReference type="ARBA" id="ARBA00022723"/>
    </source>
</evidence>
<dbReference type="Pfam" id="PF01300">
    <property type="entry name" value="Sua5_yciO_yrdC"/>
    <property type="match status" value="1"/>
</dbReference>
<dbReference type="PIRSF" id="PIRSF006256">
    <property type="entry name" value="CMPcnvr_hdrg_mat"/>
    <property type="match status" value="1"/>
</dbReference>
<comment type="caution">
    <text evidence="12">The sequence shown here is derived from an EMBL/GenBank/DDBJ whole genome shotgun (WGS) entry which is preliminary data.</text>
</comment>
<dbReference type="GO" id="GO:0051604">
    <property type="term" value="P:protein maturation"/>
    <property type="evidence" value="ECO:0007669"/>
    <property type="project" value="TreeGrafter"/>
</dbReference>
<feature type="active site" evidence="9">
    <location>
        <position position="36"/>
    </location>
</feature>
<dbReference type="InterPro" id="IPR051060">
    <property type="entry name" value="Carbamoyltrans_HypF-like"/>
</dbReference>
<dbReference type="GO" id="GO:0003725">
    <property type="term" value="F:double-stranded RNA binding"/>
    <property type="evidence" value="ECO:0007669"/>
    <property type="project" value="InterPro"/>
</dbReference>
<dbReference type="NCBIfam" id="TIGR00143">
    <property type="entry name" value="hypF"/>
    <property type="match status" value="1"/>
</dbReference>
<organism evidence="12 13">
    <name type="scientific">Zestosphaera tikiterensis</name>
    <dbReference type="NCBI Taxonomy" id="1973259"/>
    <lineage>
        <taxon>Archaea</taxon>
        <taxon>Thermoproteota</taxon>
        <taxon>Thermoprotei</taxon>
        <taxon>Desulfurococcales</taxon>
        <taxon>Desulfurococcaceae</taxon>
        <taxon>Zestosphaera</taxon>
    </lineage>
</organism>
<dbReference type="Pfam" id="PF17788">
    <property type="entry name" value="HypF_C"/>
    <property type="match status" value="1"/>
</dbReference>
<dbReference type="SUPFAM" id="SSF54975">
    <property type="entry name" value="Acylphosphatase/BLUF domain-like"/>
    <property type="match status" value="1"/>
</dbReference>
<dbReference type="InterPro" id="IPR017945">
    <property type="entry name" value="DHBP_synth_RibB-like_a/b_dom"/>
</dbReference>
<dbReference type="Gene3D" id="3.30.420.360">
    <property type="match status" value="1"/>
</dbReference>
<feature type="domain" description="YrdC-like" evidence="11">
    <location>
        <begin position="202"/>
        <end position="388"/>
    </location>
</feature>
<protein>
    <recommendedName>
        <fullName evidence="8">Carbamoyltransferase</fullName>
        <ecNumber evidence="8">6.2.-.-</ecNumber>
    </recommendedName>
</protein>
<evidence type="ECO:0000256" key="7">
    <source>
        <dbReference type="ARBA" id="ARBA00048220"/>
    </source>
</evidence>
<evidence type="ECO:0000256" key="3">
    <source>
        <dbReference type="ARBA" id="ARBA00022598"/>
    </source>
</evidence>
<evidence type="ECO:0000313" key="13">
    <source>
        <dbReference type="Proteomes" id="UP000244093"/>
    </source>
</evidence>
<evidence type="ECO:0000256" key="2">
    <source>
        <dbReference type="ARBA" id="ARBA00008097"/>
    </source>
</evidence>
<dbReference type="Gene3D" id="3.90.870.50">
    <property type="match status" value="1"/>
</dbReference>
<dbReference type="GO" id="GO:0003998">
    <property type="term" value="F:acylphosphatase activity"/>
    <property type="evidence" value="ECO:0007669"/>
    <property type="project" value="UniProtKB-EC"/>
</dbReference>
<dbReference type="PROSITE" id="PS51163">
    <property type="entry name" value="YRDC"/>
    <property type="match status" value="1"/>
</dbReference>
<dbReference type="PANTHER" id="PTHR42959">
    <property type="entry name" value="CARBAMOYLTRANSFERASE"/>
    <property type="match status" value="1"/>
</dbReference>
<evidence type="ECO:0000256" key="6">
    <source>
        <dbReference type="ARBA" id="ARBA00022833"/>
    </source>
</evidence>
<feature type="domain" description="Acylphosphatase-like" evidence="10">
    <location>
        <begin position="3"/>
        <end position="91"/>
    </location>
</feature>
<comment type="pathway">
    <text evidence="1">Protein modification; [NiFe] hydrogenase maturation.</text>
</comment>
<keyword evidence="5" id="KW-0863">Zinc-finger</keyword>
<dbReference type="Pfam" id="PF00708">
    <property type="entry name" value="Acylphosphatase"/>
    <property type="match status" value="1"/>
</dbReference>
<keyword evidence="4" id="KW-0479">Metal-binding</keyword>
<accession>A0A2R7Y900</accession>
<keyword evidence="12" id="KW-0808">Transferase</keyword>
<evidence type="ECO:0000259" key="10">
    <source>
        <dbReference type="PROSITE" id="PS51160"/>
    </source>
</evidence>
<dbReference type="InterPro" id="IPR004421">
    <property type="entry name" value="Carbamoyltransferase_HypF"/>
</dbReference>
<comment type="similarity">
    <text evidence="2 8">Belongs to the carbamoyltransferase HypF family.</text>
</comment>
<dbReference type="GO" id="GO:0016743">
    <property type="term" value="F:carboxyl- or carbamoyltransferase activity"/>
    <property type="evidence" value="ECO:0007669"/>
    <property type="project" value="UniProtKB-UniRule"/>
</dbReference>
<dbReference type="InterPro" id="IPR011125">
    <property type="entry name" value="Znf_HypF"/>
</dbReference>
<keyword evidence="9" id="KW-0378">Hydrolase</keyword>
<evidence type="ECO:0000256" key="5">
    <source>
        <dbReference type="ARBA" id="ARBA00022771"/>
    </source>
</evidence>
<comment type="catalytic activity">
    <reaction evidence="9">
        <text>an acyl phosphate + H2O = a carboxylate + phosphate + H(+)</text>
        <dbReference type="Rhea" id="RHEA:14965"/>
        <dbReference type="ChEBI" id="CHEBI:15377"/>
        <dbReference type="ChEBI" id="CHEBI:15378"/>
        <dbReference type="ChEBI" id="CHEBI:29067"/>
        <dbReference type="ChEBI" id="CHEBI:43474"/>
        <dbReference type="ChEBI" id="CHEBI:59918"/>
        <dbReference type="EC" id="3.6.1.7"/>
    </reaction>
</comment>
<dbReference type="InterPro" id="IPR001792">
    <property type="entry name" value="Acylphosphatase-like_dom"/>
</dbReference>
<reference evidence="12 13" key="1">
    <citation type="journal article" date="2018" name="Syst. Appl. Microbiol.">
        <title>A new symbiotic nanoarchaeote (Candidatus Nanoclepta minutus) and its host (Zestosphaera tikiterensis gen. nov., sp. nov.) from a New Zealand hot spring.</title>
        <authorList>
            <person name="St John E."/>
            <person name="Liu Y."/>
            <person name="Podar M."/>
            <person name="Stott M.B."/>
            <person name="Meneghin J."/>
            <person name="Chen Z."/>
            <person name="Lagutin K."/>
            <person name="Mitchell K."/>
            <person name="Reysenbach A.L."/>
        </authorList>
    </citation>
    <scope>NUCLEOTIDE SEQUENCE [LARGE SCALE GENOMIC DNA]</scope>
    <source>
        <strain evidence="12">NZ3</strain>
    </source>
</reference>
<feature type="active site" evidence="9">
    <location>
        <position position="18"/>
    </location>
</feature>
<dbReference type="EC" id="6.2.-.-" evidence="8"/>
<dbReference type="InterPro" id="IPR055128">
    <property type="entry name" value="HypF_C_2"/>
</dbReference>
<sequence length="777" mass="86024">MITVRLLVDGIVQGVGFRPFVHRLALKAGVKGYVKNVGGSEVEIVVQGSELEVRNFIDGLLKERPPTAVIDGLEVEVLQDAGVFNGFNILKSESKALKRSMIPPDFAICEHCLAEVLNPKDRRYRYPFNSCAWCGPRYSMMYRVPYDRENTAMGKYPLCDECLREYSNVEDLRRYHAQGISCPADGPKLWLTDNLGAEVKCDDPLKEAAKLIDEGFILAVKGLGGYHIAALATDDDVVLKLRRRKSRPTKPFAVMGLDVRTLSKLVVITPEAVEILNSPERPIVLLPKAEGSPVSKYVSPGMDVEGVFTPYTALHYLLLMETKDKFLIMTSGNPKGKPMCVSEECVYEKLSRYVDYVLVHDREIVNRVDDSVVRFTDGEKVLIRRGRGYAPKWVKVGVNIPKDVIAFGAELQSAGAVGFEDKVVLTQYIGDVDDLDTLEDLSRYLKFLLSSYKVNVKEAVVAVDKHPEYNSSRLGRFFASENGLKVFEIQHHYAHALATMADRKILGKPVAAVVVDGVGYGDDGGIWGGEVLYIDEDLKYRRIGHLQYLPFVGDESTYRPARYLVTALLKILNHDEVVELSKKYGFVKGLNSVEEVLLLQTMLKNGRYVNSSSTGRFLDAFSALLGVCYLRTYEGEPAISLEAFSRGGVVLKELMDSYTIEYGDDAYVVNLLKFFKAVVNDLSTYLGSELMKKSLALTTQYGLGYSLGTIVAKALDKGVINVNHLVLGGGAAVNDYLVKGVKAALKDYSIKTLLPREIPPNDGGIPLGQVIGTIPYL</sequence>
<evidence type="ECO:0000256" key="8">
    <source>
        <dbReference type="PIRNR" id="PIRNR006256"/>
    </source>
</evidence>
<dbReference type="SUPFAM" id="SSF55821">
    <property type="entry name" value="YrdC/RibB"/>
    <property type="match status" value="1"/>
</dbReference>
<comment type="catalytic activity">
    <reaction evidence="7">
        <text>C-terminal L-cysteinyl-[HypE protein] + carbamoyl phosphate + ATP + H2O = C-terminal S-carboxamide-L-cysteinyl-[HypE protein] + AMP + phosphate + diphosphate + H(+)</text>
        <dbReference type="Rhea" id="RHEA:55636"/>
        <dbReference type="Rhea" id="RHEA-COMP:14247"/>
        <dbReference type="Rhea" id="RHEA-COMP:14392"/>
        <dbReference type="ChEBI" id="CHEBI:15377"/>
        <dbReference type="ChEBI" id="CHEBI:15378"/>
        <dbReference type="ChEBI" id="CHEBI:30616"/>
        <dbReference type="ChEBI" id="CHEBI:33019"/>
        <dbReference type="ChEBI" id="CHEBI:43474"/>
        <dbReference type="ChEBI" id="CHEBI:58228"/>
        <dbReference type="ChEBI" id="CHEBI:76913"/>
        <dbReference type="ChEBI" id="CHEBI:139126"/>
        <dbReference type="ChEBI" id="CHEBI:456215"/>
    </reaction>
</comment>
<dbReference type="PANTHER" id="PTHR42959:SF1">
    <property type="entry name" value="CARBAMOYLTRANSFERASE HYPF"/>
    <property type="match status" value="1"/>
</dbReference>
<dbReference type="PROSITE" id="PS00150">
    <property type="entry name" value="ACYLPHOSPHATASE_1"/>
    <property type="match status" value="1"/>
</dbReference>